<dbReference type="EMBL" id="JAGMUU010000010">
    <property type="protein sequence ID" value="KAH7144177.1"/>
    <property type="molecule type" value="Genomic_DNA"/>
</dbReference>
<keyword evidence="4" id="KW-1185">Reference proteome</keyword>
<reference evidence="3" key="1">
    <citation type="journal article" date="2021" name="Nat. Commun.">
        <title>Genetic determinants of endophytism in the Arabidopsis root mycobiome.</title>
        <authorList>
            <person name="Mesny F."/>
            <person name="Miyauchi S."/>
            <person name="Thiergart T."/>
            <person name="Pickel B."/>
            <person name="Atanasova L."/>
            <person name="Karlsson M."/>
            <person name="Huettel B."/>
            <person name="Barry K.W."/>
            <person name="Haridas S."/>
            <person name="Chen C."/>
            <person name="Bauer D."/>
            <person name="Andreopoulos W."/>
            <person name="Pangilinan J."/>
            <person name="LaButti K."/>
            <person name="Riley R."/>
            <person name="Lipzen A."/>
            <person name="Clum A."/>
            <person name="Drula E."/>
            <person name="Henrissat B."/>
            <person name="Kohler A."/>
            <person name="Grigoriev I.V."/>
            <person name="Martin F.M."/>
            <person name="Hacquard S."/>
        </authorList>
    </citation>
    <scope>NUCLEOTIDE SEQUENCE</scope>
    <source>
        <strain evidence="3">MPI-CAGE-AT-0021</strain>
    </source>
</reference>
<dbReference type="OrthoDB" id="5429770at2759"/>
<evidence type="ECO:0000313" key="4">
    <source>
        <dbReference type="Proteomes" id="UP000717696"/>
    </source>
</evidence>
<dbReference type="InterPro" id="IPR053175">
    <property type="entry name" value="DHMBA_Reg_Transcription_Factor"/>
</dbReference>
<dbReference type="GO" id="GO:0008270">
    <property type="term" value="F:zinc ion binding"/>
    <property type="evidence" value="ECO:0007669"/>
    <property type="project" value="InterPro"/>
</dbReference>
<organism evidence="3 4">
    <name type="scientific">Dactylonectria estremocensis</name>
    <dbReference type="NCBI Taxonomy" id="1079267"/>
    <lineage>
        <taxon>Eukaryota</taxon>
        <taxon>Fungi</taxon>
        <taxon>Dikarya</taxon>
        <taxon>Ascomycota</taxon>
        <taxon>Pezizomycotina</taxon>
        <taxon>Sordariomycetes</taxon>
        <taxon>Hypocreomycetidae</taxon>
        <taxon>Hypocreales</taxon>
        <taxon>Nectriaceae</taxon>
        <taxon>Dactylonectria</taxon>
    </lineage>
</organism>
<evidence type="ECO:0000256" key="1">
    <source>
        <dbReference type="ARBA" id="ARBA00023242"/>
    </source>
</evidence>
<dbReference type="InterPro" id="IPR021858">
    <property type="entry name" value="Fun_TF"/>
</dbReference>
<protein>
    <recommendedName>
        <fullName evidence="2">Zn(2)-C6 fungal-type domain-containing protein</fullName>
    </recommendedName>
</protein>
<gene>
    <name evidence="3" type="ORF">B0J13DRAFT_444372</name>
</gene>
<dbReference type="Gene3D" id="4.10.240.10">
    <property type="entry name" value="Zn(2)-C6 fungal-type DNA-binding domain"/>
    <property type="match status" value="1"/>
</dbReference>
<dbReference type="PANTHER" id="PTHR38791:SF1">
    <property type="entry name" value="TRANSCRIPTION FACTOR, PUTATIVE-RELATED"/>
    <property type="match status" value="1"/>
</dbReference>
<dbReference type="InterPro" id="IPR001138">
    <property type="entry name" value="Zn2Cys6_DnaBD"/>
</dbReference>
<sequence length="475" mass="53018">MVNKGRPSKDCLPCRKRKLQCDLKFEGCGQCKRAKISCHGYRNLQDLAFRDETDTAKHKVLARLGHQRPETSGVSLPIWALNLDMDARCRETFFSLFVTGLSRSCTSLVPLYTQAPAIGHLACSVDAVSLAFTAVQFESHEAMSLANKRYVVAIQNLSHALRDPKALERDETLQAVLLLDLYEKLSNRQGHTPPSWMSHIQGAVSLVAARGALNFSSPIACQLTRSVVTTITISCGAAKVSVPESILSLRKELDTFNMDNKWDFMGILFDIVNLRAEIHHNGGLVGPEVIERAKEIDQNLASLEEKLPKSWKPVPVLATFHHGPRLLDRQYDVYPSHYATQVGNALRAMRLEMTQVISEHHRGPETGASENINRISRRICHSVPQFILSGARSDNAEPFSPIQKLQCRTLLAPLYLAARLSTDRRMQEWICTSIGYMAEKGNMRVAKDIADILRTGSDVDYWTVWAMTGCYAMAA</sequence>
<dbReference type="Pfam" id="PF11951">
    <property type="entry name" value="Fungal_trans_2"/>
    <property type="match status" value="1"/>
</dbReference>
<keyword evidence="1" id="KW-0539">Nucleus</keyword>
<dbReference type="Pfam" id="PF00172">
    <property type="entry name" value="Zn_clus"/>
    <property type="match status" value="1"/>
</dbReference>
<accession>A0A9P9EUG6</accession>
<dbReference type="GO" id="GO:0000981">
    <property type="term" value="F:DNA-binding transcription factor activity, RNA polymerase II-specific"/>
    <property type="evidence" value="ECO:0007669"/>
    <property type="project" value="InterPro"/>
</dbReference>
<dbReference type="CDD" id="cd00067">
    <property type="entry name" value="GAL4"/>
    <property type="match status" value="1"/>
</dbReference>
<name>A0A9P9EUG6_9HYPO</name>
<proteinExistence type="predicted"/>
<feature type="domain" description="Zn(2)-C6 fungal-type" evidence="2">
    <location>
        <begin position="10"/>
        <end position="38"/>
    </location>
</feature>
<dbReference type="SMART" id="SM00066">
    <property type="entry name" value="GAL4"/>
    <property type="match status" value="1"/>
</dbReference>
<dbReference type="SUPFAM" id="SSF57701">
    <property type="entry name" value="Zn2/Cys6 DNA-binding domain"/>
    <property type="match status" value="1"/>
</dbReference>
<dbReference type="AlphaFoldDB" id="A0A9P9EUG6"/>
<evidence type="ECO:0000259" key="2">
    <source>
        <dbReference type="PROSITE" id="PS50048"/>
    </source>
</evidence>
<dbReference type="PROSITE" id="PS50048">
    <property type="entry name" value="ZN2_CY6_FUNGAL_2"/>
    <property type="match status" value="1"/>
</dbReference>
<evidence type="ECO:0000313" key="3">
    <source>
        <dbReference type="EMBL" id="KAH7144177.1"/>
    </source>
</evidence>
<dbReference type="Proteomes" id="UP000717696">
    <property type="component" value="Unassembled WGS sequence"/>
</dbReference>
<dbReference type="InterPro" id="IPR036864">
    <property type="entry name" value="Zn2-C6_fun-type_DNA-bd_sf"/>
</dbReference>
<comment type="caution">
    <text evidence="3">The sequence shown here is derived from an EMBL/GenBank/DDBJ whole genome shotgun (WGS) entry which is preliminary data.</text>
</comment>
<dbReference type="PANTHER" id="PTHR38791">
    <property type="entry name" value="ZN(II)2CYS6 TRANSCRIPTION FACTOR (EUROFUNG)-RELATED-RELATED"/>
    <property type="match status" value="1"/>
</dbReference>